<keyword evidence="2" id="KW-1185">Reference proteome</keyword>
<dbReference type="RefSeq" id="WP_126795957.1">
    <property type="nucleotide sequence ID" value="NZ_CP060720.1"/>
</dbReference>
<dbReference type="OrthoDB" id="2176252at2"/>
<name>A0A430ARX7_9ENTE</name>
<organism evidence="1 2">
    <name type="scientific">Vagococcus carniphilus</name>
    <dbReference type="NCBI Taxonomy" id="218144"/>
    <lineage>
        <taxon>Bacteria</taxon>
        <taxon>Bacillati</taxon>
        <taxon>Bacillota</taxon>
        <taxon>Bacilli</taxon>
        <taxon>Lactobacillales</taxon>
        <taxon>Enterococcaceae</taxon>
        <taxon>Vagococcus</taxon>
    </lineage>
</organism>
<dbReference type="Proteomes" id="UP000288028">
    <property type="component" value="Unassembled WGS sequence"/>
</dbReference>
<gene>
    <name evidence="1" type="ORF">CBF28_12970</name>
</gene>
<evidence type="ECO:0000313" key="2">
    <source>
        <dbReference type="Proteomes" id="UP000288028"/>
    </source>
</evidence>
<proteinExistence type="predicted"/>
<comment type="caution">
    <text evidence="1">The sequence shown here is derived from an EMBL/GenBank/DDBJ whole genome shotgun (WGS) entry which is preliminary data.</text>
</comment>
<reference evidence="1 2" key="1">
    <citation type="submission" date="2017-05" db="EMBL/GenBank/DDBJ databases">
        <title>Vagococcus spp. assemblies.</title>
        <authorList>
            <person name="Gulvik C.A."/>
        </authorList>
    </citation>
    <scope>NUCLEOTIDE SEQUENCE [LARGE SCALE GENOMIC DNA]</scope>
    <source>
        <strain evidence="1 2">SS1714</strain>
    </source>
</reference>
<accession>A0A430ARX7</accession>
<protein>
    <submittedName>
        <fullName evidence="1">Uncharacterized protein</fullName>
    </submittedName>
</protein>
<sequence length="290" mass="34478">MKHKTNIRAINSEELLQIIDNSSGIYESTLVKLLQCNRISLESRLNTLEKNELVSKKKINKKFYYTKKYDINNILNFDLQADATQNLLGRSLYTEHNQIIDDNNEKKLFLELFSSTHQRNESIINKANELLNKTNSSKQDYFQQFFSFYTFKVPIIISSMINTNDFYRTVSLDNIELLAIKSEEQILKVTEKLKDLTYVSNFEKNNFIREDILLYVQELNSTYYFSKSNGKYTLNEIKDIIDFIYYLSNYSVSEKTVYFSNNKKKFKEMYHLYLKSSENKKKFDTRKKSI</sequence>
<evidence type="ECO:0000313" key="1">
    <source>
        <dbReference type="EMBL" id="RSU10806.1"/>
    </source>
</evidence>
<dbReference type="AlphaFoldDB" id="A0A430ARX7"/>
<dbReference type="GeneID" id="95579397"/>
<dbReference type="EMBL" id="NGKB01000016">
    <property type="protein sequence ID" value="RSU10806.1"/>
    <property type="molecule type" value="Genomic_DNA"/>
</dbReference>